<dbReference type="RefSeq" id="WP_130528660.1">
    <property type="nucleotide sequence ID" value="NZ_SHMD01000001.1"/>
</dbReference>
<dbReference type="InterPro" id="IPR006450">
    <property type="entry name" value="Phage_HK97_gp6-like"/>
</dbReference>
<dbReference type="CDD" id="cd08054">
    <property type="entry name" value="gp6"/>
    <property type="match status" value="1"/>
</dbReference>
<evidence type="ECO:0000313" key="2">
    <source>
        <dbReference type="Proteomes" id="UP000293089"/>
    </source>
</evidence>
<evidence type="ECO:0000313" key="1">
    <source>
        <dbReference type="EMBL" id="TAA19161.1"/>
    </source>
</evidence>
<reference evidence="1 2" key="1">
    <citation type="submission" date="2019-02" db="EMBL/GenBank/DDBJ databases">
        <title>WGS of Pseudoxanthomonas species novum from clinical isolates.</title>
        <authorList>
            <person name="Bernier A.-M."/>
            <person name="Bernard K."/>
            <person name="Vachon A."/>
        </authorList>
    </citation>
    <scope>NUCLEOTIDE SEQUENCE [LARGE SCALE GENOMIC DNA]</scope>
    <source>
        <strain evidence="2">NML 170316</strain>
    </source>
</reference>
<dbReference type="NCBIfam" id="TIGR01560">
    <property type="entry name" value="put_DNA_pack"/>
    <property type="match status" value="1"/>
</dbReference>
<name>A0ABY1WCP3_9GAMM</name>
<dbReference type="Proteomes" id="UP000293089">
    <property type="component" value="Unassembled WGS sequence"/>
</dbReference>
<protein>
    <submittedName>
        <fullName evidence="1">Phage gp6-like head-tail connector protein</fullName>
    </submittedName>
</protein>
<comment type="caution">
    <text evidence="1">The sequence shown here is derived from an EMBL/GenBank/DDBJ whole genome shotgun (WGS) entry which is preliminary data.</text>
</comment>
<keyword evidence="2" id="KW-1185">Reference proteome</keyword>
<dbReference type="EMBL" id="SHME01000003">
    <property type="protein sequence ID" value="TAA19161.1"/>
    <property type="molecule type" value="Genomic_DNA"/>
</dbReference>
<dbReference type="Gene3D" id="1.10.3230.30">
    <property type="entry name" value="Phage gp6-like head-tail connector protein"/>
    <property type="match status" value="1"/>
</dbReference>
<sequence>MPLVTLEEARAHCRADSEDVLQPYLDAALEAAQTFLNRRVFGEPEALAAAIAAVPADLAQAQVDHDAAVVAAGALDGVARAQALAAAERALRYAVHRADATYEGVVTTAAINAAVLLTTGHLFRNREAVITGQQAAATELPQGAQALLWPYRVGLGI</sequence>
<accession>A0ABY1WCP3</accession>
<proteinExistence type="predicted"/>
<gene>
    <name evidence="1" type="ORF">EA658_09785</name>
</gene>
<organism evidence="1 2">
    <name type="scientific">Pseudoxanthomonas winnipegensis</name>
    <dbReference type="NCBI Taxonomy" id="2480810"/>
    <lineage>
        <taxon>Bacteria</taxon>
        <taxon>Pseudomonadati</taxon>
        <taxon>Pseudomonadota</taxon>
        <taxon>Gammaproteobacteria</taxon>
        <taxon>Lysobacterales</taxon>
        <taxon>Lysobacteraceae</taxon>
        <taxon>Pseudoxanthomonas</taxon>
    </lineage>
</organism>